<evidence type="ECO:0000256" key="1">
    <source>
        <dbReference type="SAM" id="SignalP"/>
    </source>
</evidence>
<dbReference type="PANTHER" id="PTHR19328:SF75">
    <property type="entry name" value="ALDOSE SUGAR DEHYDROGENASE YLII"/>
    <property type="match status" value="1"/>
</dbReference>
<keyword evidence="1" id="KW-0732">Signal</keyword>
<keyword evidence="4" id="KW-1185">Reference proteome</keyword>
<evidence type="ECO:0000259" key="2">
    <source>
        <dbReference type="Pfam" id="PF07995"/>
    </source>
</evidence>
<evidence type="ECO:0000313" key="4">
    <source>
        <dbReference type="Proteomes" id="UP000626148"/>
    </source>
</evidence>
<feature type="signal peptide" evidence="1">
    <location>
        <begin position="1"/>
        <end position="20"/>
    </location>
</feature>
<dbReference type="InterPro" id="IPR011042">
    <property type="entry name" value="6-blade_b-propeller_TolB-like"/>
</dbReference>
<dbReference type="Proteomes" id="UP000626148">
    <property type="component" value="Unassembled WGS sequence"/>
</dbReference>
<proteinExistence type="predicted"/>
<dbReference type="PANTHER" id="PTHR19328">
    <property type="entry name" value="HEDGEHOG-INTERACTING PROTEIN"/>
    <property type="match status" value="1"/>
</dbReference>
<comment type="caution">
    <text evidence="3">The sequence shown here is derived from an EMBL/GenBank/DDBJ whole genome shotgun (WGS) entry which is preliminary data.</text>
</comment>
<protein>
    <submittedName>
        <fullName evidence="3">Dehydrogenase</fullName>
    </submittedName>
</protein>
<dbReference type="Gene3D" id="2.120.10.30">
    <property type="entry name" value="TolB, C-terminal domain"/>
    <property type="match status" value="1"/>
</dbReference>
<dbReference type="InterPro" id="IPR011041">
    <property type="entry name" value="Quinoprot_gluc/sorb_DH_b-prop"/>
</dbReference>
<dbReference type="Pfam" id="PF07995">
    <property type="entry name" value="GSDH"/>
    <property type="match status" value="1"/>
</dbReference>
<dbReference type="SUPFAM" id="SSF50952">
    <property type="entry name" value="Soluble quinoprotein glucose dehydrogenase"/>
    <property type="match status" value="1"/>
</dbReference>
<accession>A0A918K978</accession>
<feature type="domain" description="Glucose/Sorbosone dehydrogenase" evidence="2">
    <location>
        <begin position="42"/>
        <end position="368"/>
    </location>
</feature>
<sequence>MVRILFVLICIGSLAASAQARVILSDTSAGQAFEVEEVATGLNVPWGMAFVNERALLITQRSGGAVRLNLDTGERRPVQGLPDVAARGQGGLLDVATGPDYPDTGWLYFTYSKATPDGAVTTLARAKLSDTRLTDWTDLLVTRSASGTGRHFGSRIAFDQAGHVFFGVGDRGNRPNGQDLTTHAGALMRLNLDGSIPGDNPFVDRENALPEIWSYGHRNPQGLAYDPATNRLWEIEHGPRGGDEINLIEKGANYGWPVVSHGKEYYGPVDVGEATSKPGMADPVKVYIPSIAPGSLVHYRGEAFPEWRGNLLAGALVLTHLNRVVLNEAGEAVGEERLLESLGERIRDVAVDPEGRLYLTTDSGRLLRLQPAD</sequence>
<dbReference type="AlphaFoldDB" id="A0A918K978"/>
<dbReference type="InterPro" id="IPR012938">
    <property type="entry name" value="Glc/Sorbosone_DH"/>
</dbReference>
<reference evidence="3" key="2">
    <citation type="submission" date="2020-09" db="EMBL/GenBank/DDBJ databases">
        <authorList>
            <person name="Sun Q."/>
            <person name="Kim S."/>
        </authorList>
    </citation>
    <scope>NUCLEOTIDE SEQUENCE</scope>
    <source>
        <strain evidence="3">KCTC 22169</strain>
    </source>
</reference>
<name>A0A918K978_9GAMM</name>
<feature type="chain" id="PRO_5037183573" evidence="1">
    <location>
        <begin position="21"/>
        <end position="373"/>
    </location>
</feature>
<dbReference type="RefSeq" id="WP_189608803.1">
    <property type="nucleotide sequence ID" value="NZ_BMXR01000005.1"/>
</dbReference>
<organism evidence="3 4">
    <name type="scientific">Saccharospirillum salsuginis</name>
    <dbReference type="NCBI Taxonomy" id="418750"/>
    <lineage>
        <taxon>Bacteria</taxon>
        <taxon>Pseudomonadati</taxon>
        <taxon>Pseudomonadota</taxon>
        <taxon>Gammaproteobacteria</taxon>
        <taxon>Oceanospirillales</taxon>
        <taxon>Saccharospirillaceae</taxon>
        <taxon>Saccharospirillum</taxon>
    </lineage>
</organism>
<gene>
    <name evidence="3" type="ORF">GCM10007392_23720</name>
</gene>
<reference evidence="3" key="1">
    <citation type="journal article" date="2014" name="Int. J. Syst. Evol. Microbiol.">
        <title>Complete genome sequence of Corynebacterium casei LMG S-19264T (=DSM 44701T), isolated from a smear-ripened cheese.</title>
        <authorList>
            <consortium name="US DOE Joint Genome Institute (JGI-PGF)"/>
            <person name="Walter F."/>
            <person name="Albersmeier A."/>
            <person name="Kalinowski J."/>
            <person name="Ruckert C."/>
        </authorList>
    </citation>
    <scope>NUCLEOTIDE SEQUENCE</scope>
    <source>
        <strain evidence="3">KCTC 22169</strain>
    </source>
</reference>
<dbReference type="EMBL" id="BMXR01000005">
    <property type="protein sequence ID" value="GGX55309.1"/>
    <property type="molecule type" value="Genomic_DNA"/>
</dbReference>
<evidence type="ECO:0000313" key="3">
    <source>
        <dbReference type="EMBL" id="GGX55309.1"/>
    </source>
</evidence>